<keyword evidence="2" id="KW-0808">Transferase</keyword>
<dbReference type="OrthoDB" id="5243635at2"/>
<dbReference type="GO" id="GO:0016747">
    <property type="term" value="F:acyltransferase activity, transferring groups other than amino-acyl groups"/>
    <property type="evidence" value="ECO:0007669"/>
    <property type="project" value="InterPro"/>
</dbReference>
<comment type="caution">
    <text evidence="2">The sequence shown here is derived from an EMBL/GenBank/DDBJ whole genome shotgun (WGS) entry which is preliminary data.</text>
</comment>
<evidence type="ECO:0000313" key="2">
    <source>
        <dbReference type="EMBL" id="TFD52300.1"/>
    </source>
</evidence>
<dbReference type="SUPFAM" id="SSF55729">
    <property type="entry name" value="Acyl-CoA N-acyltransferases (Nat)"/>
    <property type="match status" value="1"/>
</dbReference>
<sequence length="153" mass="17109">MARMHVQSWQETYRGLMAGEVLDDPEFITTRETFWTAALCDERYARNRTAVALQNCRVIGIAMSGPPQDADASWAVQLYVLYLLKAHQGSGVARMLLEAVLAPEESAGSWVADQNPRGQAFYRKHGFRPDQASESHAGLRAIRMVRHPLAQPV</sequence>
<feature type="domain" description="N-acetyltransferase" evidence="1">
    <location>
        <begin position="1"/>
        <end position="149"/>
    </location>
</feature>
<reference evidence="2 3" key="1">
    <citation type="submission" date="2019-03" db="EMBL/GenBank/DDBJ databases">
        <title>Genomics of glacier-inhabiting Cryobacterium strains.</title>
        <authorList>
            <person name="Liu Q."/>
            <person name="Xin Y.-H."/>
        </authorList>
    </citation>
    <scope>NUCLEOTIDE SEQUENCE [LARGE SCALE GENOMIC DNA]</scope>
    <source>
        <strain evidence="2 3">Hh14</strain>
    </source>
</reference>
<accession>A0A4R9A5E0</accession>
<evidence type="ECO:0000313" key="3">
    <source>
        <dbReference type="Proteomes" id="UP000297447"/>
    </source>
</evidence>
<dbReference type="InterPro" id="IPR000182">
    <property type="entry name" value="GNAT_dom"/>
</dbReference>
<gene>
    <name evidence="2" type="ORF">E3T55_06410</name>
</gene>
<dbReference type="Gene3D" id="3.40.630.30">
    <property type="match status" value="1"/>
</dbReference>
<keyword evidence="3" id="KW-1185">Reference proteome</keyword>
<organism evidence="2 3">
    <name type="scientific">Cryobacterium frigoriphilum</name>
    <dbReference type="NCBI Taxonomy" id="1259150"/>
    <lineage>
        <taxon>Bacteria</taxon>
        <taxon>Bacillati</taxon>
        <taxon>Actinomycetota</taxon>
        <taxon>Actinomycetes</taxon>
        <taxon>Micrococcales</taxon>
        <taxon>Microbacteriaceae</taxon>
        <taxon>Cryobacterium</taxon>
    </lineage>
</organism>
<name>A0A4R9A5E0_9MICO</name>
<dbReference type="Proteomes" id="UP000297447">
    <property type="component" value="Unassembled WGS sequence"/>
</dbReference>
<proteinExistence type="predicted"/>
<dbReference type="CDD" id="cd04301">
    <property type="entry name" value="NAT_SF"/>
    <property type="match status" value="1"/>
</dbReference>
<dbReference type="Pfam" id="PF13508">
    <property type="entry name" value="Acetyltransf_7"/>
    <property type="match status" value="1"/>
</dbReference>
<dbReference type="InterPro" id="IPR016181">
    <property type="entry name" value="Acyl_CoA_acyltransferase"/>
</dbReference>
<dbReference type="EMBL" id="SOHE01000029">
    <property type="protein sequence ID" value="TFD52300.1"/>
    <property type="molecule type" value="Genomic_DNA"/>
</dbReference>
<protein>
    <submittedName>
        <fullName evidence="2">N-acetyltransferase</fullName>
    </submittedName>
</protein>
<dbReference type="AlphaFoldDB" id="A0A4R9A5E0"/>
<dbReference type="PROSITE" id="PS51186">
    <property type="entry name" value="GNAT"/>
    <property type="match status" value="1"/>
</dbReference>
<evidence type="ECO:0000259" key="1">
    <source>
        <dbReference type="PROSITE" id="PS51186"/>
    </source>
</evidence>